<dbReference type="STRING" id="45074.Lsan_0419"/>
<accession>A0A0W0ZC00</accession>
<evidence type="ECO:0000313" key="3">
    <source>
        <dbReference type="Proteomes" id="UP000054703"/>
    </source>
</evidence>
<dbReference type="InterPro" id="IPR014121">
    <property type="entry name" value="TraN_Ftype"/>
</dbReference>
<reference evidence="2 3" key="1">
    <citation type="submission" date="2015-11" db="EMBL/GenBank/DDBJ databases">
        <title>Genomic analysis of 38 Legionella species identifies large and diverse effector repertoires.</title>
        <authorList>
            <person name="Burstein D."/>
            <person name="Amaro F."/>
            <person name="Zusman T."/>
            <person name="Lifshitz Z."/>
            <person name="Cohen O."/>
            <person name="Gilbert J.A."/>
            <person name="Pupko T."/>
            <person name="Shuman H.A."/>
            <person name="Segal G."/>
        </authorList>
    </citation>
    <scope>NUCLEOTIDE SEQUENCE [LARGE SCALE GENOMIC DNA]</scope>
    <source>
        <strain evidence="2 3">SC-63-C7</strain>
    </source>
</reference>
<evidence type="ECO:0000313" key="2">
    <source>
        <dbReference type="EMBL" id="KTD66474.1"/>
    </source>
</evidence>
<organism evidence="2 3">
    <name type="scientific">Legionella santicrucis</name>
    <dbReference type="NCBI Taxonomy" id="45074"/>
    <lineage>
        <taxon>Bacteria</taxon>
        <taxon>Pseudomonadati</taxon>
        <taxon>Pseudomonadota</taxon>
        <taxon>Gammaproteobacteria</taxon>
        <taxon>Legionellales</taxon>
        <taxon>Legionellaceae</taxon>
        <taxon>Legionella</taxon>
    </lineage>
</organism>
<evidence type="ECO:0000256" key="1">
    <source>
        <dbReference type="SAM" id="MobiDB-lite"/>
    </source>
</evidence>
<dbReference type="RefSeq" id="WP_058512892.1">
    <property type="nucleotide sequence ID" value="NZ_CAAAIH010000025.1"/>
</dbReference>
<keyword evidence="3" id="KW-1185">Reference proteome</keyword>
<dbReference type="EMBL" id="LNYU01000009">
    <property type="protein sequence ID" value="KTD66474.1"/>
    <property type="molecule type" value="Genomic_DNA"/>
</dbReference>
<dbReference type="AlphaFoldDB" id="A0A0W0ZC00"/>
<dbReference type="PATRIC" id="fig|45074.5.peg.445"/>
<name>A0A0W0ZC00_9GAMM</name>
<feature type="compositionally biased region" description="Basic and acidic residues" evidence="1">
    <location>
        <begin position="307"/>
        <end position="324"/>
    </location>
</feature>
<protein>
    <submittedName>
        <fullName evidence="2">Conjugative transfer protein TraN</fullName>
    </submittedName>
</protein>
<comment type="caution">
    <text evidence="2">The sequence shown here is derived from an EMBL/GenBank/DDBJ whole genome shotgun (WGS) entry which is preliminary data.</text>
</comment>
<sequence length="324" mass="35505">MINGLILGLMMVSTAHANDYLDGRNDALNAQANAMATLGQINPNDYVNQYTEHPAESGIDPHSIEAAGRAKATTDEVAQQIIANEQTGDHVSLDLNSDEMNQTGQAIEGADVEVGSKQIPCHDGTCLPLSDEPGDDFSEGVTQLGALGGVSDEVRSIKNSKKKRLGIFSGLNAQCRTVVKPIGSCCNNKAHLMRCSKTEKALAIAKKEHRAFYVGTYCVKKVIFCLGYKESWCMFPTKLSSIIQIQGRYGQLHINFGKAKKDYNEANCRGITPKELQRIDFQKLDLRSLTEEYKARGTPKDSGGIDSKTKQKVEQMEREGRHHG</sequence>
<proteinExistence type="predicted"/>
<dbReference type="OrthoDB" id="5297981at2"/>
<gene>
    <name evidence="2" type="ORF">Lsan_0419</name>
</gene>
<dbReference type="Pfam" id="PF06986">
    <property type="entry name" value="F_T4SS_TraN"/>
    <property type="match status" value="1"/>
</dbReference>
<dbReference type="Proteomes" id="UP000054703">
    <property type="component" value="Unassembled WGS sequence"/>
</dbReference>
<feature type="region of interest" description="Disordered" evidence="1">
    <location>
        <begin position="292"/>
        <end position="324"/>
    </location>
</feature>